<dbReference type="PANTHER" id="PTHR34315">
    <property type="match status" value="1"/>
</dbReference>
<reference evidence="3 4" key="1">
    <citation type="journal article" date="2024" name="Nat. Commun.">
        <title>Phylogenomics reveals the evolutionary origins of lichenization in chlorophyte algae.</title>
        <authorList>
            <person name="Puginier C."/>
            <person name="Libourel C."/>
            <person name="Otte J."/>
            <person name="Skaloud P."/>
            <person name="Haon M."/>
            <person name="Grisel S."/>
            <person name="Petersen M."/>
            <person name="Berrin J.G."/>
            <person name="Delaux P.M."/>
            <person name="Dal Grande F."/>
            <person name="Keller J."/>
        </authorList>
    </citation>
    <scope>NUCLEOTIDE SEQUENCE [LARGE SCALE GENOMIC DNA]</scope>
    <source>
        <strain evidence="3 4">SAG 2036</strain>
    </source>
</reference>
<comment type="caution">
    <text evidence="3">The sequence shown here is derived from an EMBL/GenBank/DDBJ whole genome shotgun (WGS) entry which is preliminary data.</text>
</comment>
<name>A0AAW1NG08_9CHLO</name>
<dbReference type="Gene3D" id="2.60.130.10">
    <property type="entry name" value="Aromatic compound dioxygenase"/>
    <property type="match status" value="1"/>
</dbReference>
<dbReference type="Pfam" id="PF00775">
    <property type="entry name" value="Dioxygenase_C"/>
    <property type="match status" value="1"/>
</dbReference>
<gene>
    <name evidence="3" type="ORF">WJX73_003450</name>
</gene>
<proteinExistence type="predicted"/>
<feature type="domain" description="Intradiol ring-cleavage dioxygenases" evidence="2">
    <location>
        <begin position="86"/>
        <end position="138"/>
    </location>
</feature>
<dbReference type="InterPro" id="IPR015889">
    <property type="entry name" value="Intradiol_dOase_core"/>
</dbReference>
<dbReference type="SUPFAM" id="SSF49482">
    <property type="entry name" value="Aromatic compound dioxygenase"/>
    <property type="match status" value="1"/>
</dbReference>
<dbReference type="Proteomes" id="UP001465755">
    <property type="component" value="Unassembled WGS sequence"/>
</dbReference>
<feature type="region of interest" description="Disordered" evidence="1">
    <location>
        <begin position="167"/>
        <end position="190"/>
    </location>
</feature>
<feature type="compositionally biased region" description="Basic and acidic residues" evidence="1">
    <location>
        <begin position="173"/>
        <end position="188"/>
    </location>
</feature>
<accession>A0AAW1NG08</accession>
<dbReference type="GO" id="GO:0016702">
    <property type="term" value="F:oxidoreductase activity, acting on single donors with incorporation of molecular oxygen, incorporation of two atoms of oxygen"/>
    <property type="evidence" value="ECO:0007669"/>
    <property type="project" value="InterPro"/>
</dbReference>
<dbReference type="AlphaFoldDB" id="A0AAW1NG08"/>
<dbReference type="InterPro" id="IPR000627">
    <property type="entry name" value="Intradiol_dOase_C"/>
</dbReference>
<evidence type="ECO:0000259" key="2">
    <source>
        <dbReference type="Pfam" id="PF00775"/>
    </source>
</evidence>
<dbReference type="GO" id="GO:0008199">
    <property type="term" value="F:ferric iron binding"/>
    <property type="evidence" value="ECO:0007669"/>
    <property type="project" value="InterPro"/>
</dbReference>
<sequence length="331" mass="36104">MVHTDHLGAAQGSLRPFHRDSRCTGASQVFHLARRMAGLQLLALSVCLVMGTALAQPHLEVKKERCKLTKELEEGPFYLPTALLLRSNITEAQPGIPLTLQVLVEDPDCKPLPGIIVDIWSANSTGFYSGYARDAPKFPKDCTTAKGNPCGFGDKCTTPDGKPCGFPGPPHGGGDRPHPHPHPHHPEPTTDETFLRGIALTAVNGVAEFQTIIPGWYPGRAVHIHVKVHAPQINTTRLSDSHVIHTGQFFFPEDILSQMEGLDPYTQDTVHRVLNKDDHDFQQDPTQILDVALAHPDSLANGATGKISVVIDQFRAEVEPVAHESMLPVAR</sequence>
<evidence type="ECO:0000256" key="1">
    <source>
        <dbReference type="SAM" id="MobiDB-lite"/>
    </source>
</evidence>
<evidence type="ECO:0000313" key="4">
    <source>
        <dbReference type="Proteomes" id="UP001465755"/>
    </source>
</evidence>
<keyword evidence="4" id="KW-1185">Reference proteome</keyword>
<evidence type="ECO:0000313" key="3">
    <source>
        <dbReference type="EMBL" id="KAK9786070.1"/>
    </source>
</evidence>
<protein>
    <recommendedName>
        <fullName evidence="2">Intradiol ring-cleavage dioxygenases domain-containing protein</fullName>
    </recommendedName>
</protein>
<organism evidence="3 4">
    <name type="scientific">Symbiochloris irregularis</name>
    <dbReference type="NCBI Taxonomy" id="706552"/>
    <lineage>
        <taxon>Eukaryota</taxon>
        <taxon>Viridiplantae</taxon>
        <taxon>Chlorophyta</taxon>
        <taxon>core chlorophytes</taxon>
        <taxon>Trebouxiophyceae</taxon>
        <taxon>Trebouxiales</taxon>
        <taxon>Trebouxiaceae</taxon>
        <taxon>Symbiochloris</taxon>
    </lineage>
</organism>
<dbReference type="EMBL" id="JALJOQ010000282">
    <property type="protein sequence ID" value="KAK9786070.1"/>
    <property type="molecule type" value="Genomic_DNA"/>
</dbReference>
<dbReference type="PANTHER" id="PTHR34315:SF1">
    <property type="entry name" value="INTRADIOL RING-CLEAVAGE DIOXYGENASES DOMAIN-CONTAINING PROTEIN-RELATED"/>
    <property type="match status" value="1"/>
</dbReference>